<accession>A0A3P2AC95</accession>
<evidence type="ECO:0008006" key="4">
    <source>
        <dbReference type="Google" id="ProtNLM"/>
    </source>
</evidence>
<dbReference type="RefSeq" id="WP_125238093.1">
    <property type="nucleotide sequence ID" value="NZ_RQYF01000002.1"/>
</dbReference>
<evidence type="ECO:0000313" key="2">
    <source>
        <dbReference type="EMBL" id="RRD93169.1"/>
    </source>
</evidence>
<feature type="region of interest" description="Disordered" evidence="1">
    <location>
        <begin position="25"/>
        <end position="120"/>
    </location>
</feature>
<gene>
    <name evidence="2" type="ORF">EII33_00785</name>
</gene>
<feature type="compositionally biased region" description="Basic and acidic residues" evidence="1">
    <location>
        <begin position="25"/>
        <end position="34"/>
    </location>
</feature>
<protein>
    <recommendedName>
        <fullName evidence="4">Ferrichrome ABC transporter substrate-binding protein</fullName>
    </recommendedName>
</protein>
<evidence type="ECO:0000256" key="1">
    <source>
        <dbReference type="SAM" id="MobiDB-lite"/>
    </source>
</evidence>
<dbReference type="Proteomes" id="UP000279562">
    <property type="component" value="Unassembled WGS sequence"/>
</dbReference>
<reference evidence="2 3" key="1">
    <citation type="submission" date="2018-11" db="EMBL/GenBank/DDBJ databases">
        <title>Genomes From Bacteria Associated with the Canine Oral Cavity: a Test Case for Automated Genome-Based Taxonomic Assignment.</title>
        <authorList>
            <person name="Coil D.A."/>
            <person name="Jospin G."/>
            <person name="Darling A.E."/>
            <person name="Wallis C."/>
            <person name="Davis I.J."/>
            <person name="Harris S."/>
            <person name="Eisen J.A."/>
            <person name="Holcombe L.J."/>
            <person name="O'Flynn C."/>
        </authorList>
    </citation>
    <scope>NUCLEOTIDE SEQUENCE [LARGE SCALE GENOMIC DNA]</scope>
    <source>
        <strain evidence="2 3">OH1047_COT-310</strain>
    </source>
</reference>
<name>A0A3P2AC95_9BACE</name>
<organism evidence="2 3">
    <name type="scientific">Prevotella heparinolytica</name>
    <dbReference type="NCBI Taxonomy" id="28113"/>
    <lineage>
        <taxon>Bacteria</taxon>
        <taxon>Pseudomonadati</taxon>
        <taxon>Bacteroidota</taxon>
        <taxon>Bacteroidia</taxon>
        <taxon>Bacteroidales</taxon>
        <taxon>Bacteroidaceae</taxon>
        <taxon>Bacteroides</taxon>
    </lineage>
</organism>
<evidence type="ECO:0000313" key="3">
    <source>
        <dbReference type="Proteomes" id="UP000279562"/>
    </source>
</evidence>
<feature type="compositionally biased region" description="Acidic residues" evidence="1">
    <location>
        <begin position="49"/>
        <end position="66"/>
    </location>
</feature>
<dbReference type="EMBL" id="RQYF01000002">
    <property type="protein sequence ID" value="RRD93169.1"/>
    <property type="molecule type" value="Genomic_DNA"/>
</dbReference>
<proteinExistence type="predicted"/>
<sequence length="140" mass="16058">MEDFFKFLLVMSVIVIGIVKQFKKEAQKNADKKPAMPMPEANFPLPEYQNEDTDRDFIPEEPETEPEFMQRPSAKPNKQPRHKKQPFQSKTSASSPSSINASPPPISDPQDCDDTSDFGIHSVEEARKAFVWSEILQRKY</sequence>
<feature type="compositionally biased region" description="Low complexity" evidence="1">
    <location>
        <begin position="92"/>
        <end position="101"/>
    </location>
</feature>
<comment type="caution">
    <text evidence="2">The sequence shown here is derived from an EMBL/GenBank/DDBJ whole genome shotgun (WGS) entry which is preliminary data.</text>
</comment>
<keyword evidence="3" id="KW-1185">Reference proteome</keyword>
<dbReference type="AlphaFoldDB" id="A0A3P2AC95"/>